<feature type="signal peptide" evidence="1">
    <location>
        <begin position="1"/>
        <end position="23"/>
    </location>
</feature>
<reference evidence="2" key="1">
    <citation type="submission" date="2021-04" db="EMBL/GenBank/DDBJ databases">
        <authorList>
            <person name="Chebbi M.A.C M."/>
        </authorList>
    </citation>
    <scope>NUCLEOTIDE SEQUENCE</scope>
</reference>
<sequence length="575" mass="67117">MSKSICVLTSILLFIQNSALINATKVNINDINSIYGYFDKIASKAIDDYEIDSRLTTEVNKRTLNIMFDDKNRVFNELSNISMNLKYYHSNKNWTRVMRLMENYEYQKIAKFDLYDLFSRENELSELRRRIEAATNAFKFVGRLEEFNNAENFCAEVYPVANFFLEPLHRESLSEIYSDFMKMVRHQIIAIKKKTPNIAVFLRASFHDYYQLMMVVQMKLIGLKFFNSLTERRCRNGYHINSLHYSYWPRFALKETQQIMKETLKTVKSLNCYADDCEVGPQHQGGLNSREKNKKRRYKWFEDANATVHNNNKTCHETITILNEYESLDDNCGYCLCTCVSKQLRSPYMTTAISFRDQISDIYNDMLSILTSISRVVTGLRFVEKDDMIHMQIMEGQLFMNGRGHLNRWKPLEKFDFDQNTGMYYVENGIDMMTPLSSGVDYGHPETMNLDYVVAPTGYVITGVRFRVAEDSIDNPLLGNGPIELQIRVTPFDSVHRKLSDIHQSRWVASQSLRERKFVKFDFSDFQKDVGESTVSFIDGRTVKSGNFAPIRSIGIRHRRNEGHYGRLGFQIFSV</sequence>
<dbReference type="AlphaFoldDB" id="A0A8J2H8P1"/>
<protein>
    <submittedName>
        <fullName evidence="2">Uncharacterized protein</fullName>
    </submittedName>
</protein>
<accession>A0A8J2H8P1</accession>
<evidence type="ECO:0000313" key="3">
    <source>
        <dbReference type="Proteomes" id="UP000786811"/>
    </source>
</evidence>
<feature type="chain" id="PRO_5035219934" evidence="1">
    <location>
        <begin position="24"/>
        <end position="575"/>
    </location>
</feature>
<name>A0A8J2H8P1_COTCN</name>
<dbReference type="PANTHER" id="PTHR47890">
    <property type="entry name" value="LD24308P"/>
    <property type="match status" value="1"/>
</dbReference>
<dbReference type="EMBL" id="CAJNRD030001118">
    <property type="protein sequence ID" value="CAG5084213.1"/>
    <property type="molecule type" value="Genomic_DNA"/>
</dbReference>
<proteinExistence type="predicted"/>
<evidence type="ECO:0000256" key="1">
    <source>
        <dbReference type="SAM" id="SignalP"/>
    </source>
</evidence>
<evidence type="ECO:0000313" key="2">
    <source>
        <dbReference type="EMBL" id="CAG5084213.1"/>
    </source>
</evidence>
<gene>
    <name evidence="2" type="ORF">HICCMSTLAB_LOCUS4045</name>
</gene>
<dbReference type="InterPro" id="IPR032062">
    <property type="entry name" value="DUF4803"/>
</dbReference>
<comment type="caution">
    <text evidence="2">The sequence shown here is derived from an EMBL/GenBank/DDBJ whole genome shotgun (WGS) entry which is preliminary data.</text>
</comment>
<dbReference type="OrthoDB" id="10489552at2759"/>
<keyword evidence="1" id="KW-0732">Signal</keyword>
<keyword evidence="3" id="KW-1185">Reference proteome</keyword>
<dbReference type="PANTHER" id="PTHR47890:SF1">
    <property type="entry name" value="LD24308P"/>
    <property type="match status" value="1"/>
</dbReference>
<organism evidence="2 3">
    <name type="scientific">Cotesia congregata</name>
    <name type="common">Parasitoid wasp</name>
    <name type="synonym">Apanteles congregatus</name>
    <dbReference type="NCBI Taxonomy" id="51543"/>
    <lineage>
        <taxon>Eukaryota</taxon>
        <taxon>Metazoa</taxon>
        <taxon>Ecdysozoa</taxon>
        <taxon>Arthropoda</taxon>
        <taxon>Hexapoda</taxon>
        <taxon>Insecta</taxon>
        <taxon>Pterygota</taxon>
        <taxon>Neoptera</taxon>
        <taxon>Endopterygota</taxon>
        <taxon>Hymenoptera</taxon>
        <taxon>Apocrita</taxon>
        <taxon>Ichneumonoidea</taxon>
        <taxon>Braconidae</taxon>
        <taxon>Microgastrinae</taxon>
        <taxon>Cotesia</taxon>
    </lineage>
</organism>
<dbReference type="Proteomes" id="UP000786811">
    <property type="component" value="Unassembled WGS sequence"/>
</dbReference>
<dbReference type="Pfam" id="PF16061">
    <property type="entry name" value="DUF4803"/>
    <property type="match status" value="1"/>
</dbReference>